<sequence length="126" mass="14974">MMLPSKTLRSLYLSFLQNHLLIDPKLIYIHLYRYHHLHPESRMLWNKLVHRGMAKKELMSVIALLLLVSIMYSSIKFRWSCEPASSCRIESTTRRTRLLEKQDYSDYDYNGFYRRQGDVPSPGIGH</sequence>
<dbReference type="Proteomes" id="UP001165190">
    <property type="component" value="Unassembled WGS sequence"/>
</dbReference>
<dbReference type="OrthoDB" id="977074at2759"/>
<accession>A0A9W7M1M5</accession>
<gene>
    <name evidence="1" type="ORF">HRI_002287000</name>
</gene>
<comment type="caution">
    <text evidence="1">The sequence shown here is derived from an EMBL/GenBank/DDBJ whole genome shotgun (WGS) entry which is preliminary data.</text>
</comment>
<proteinExistence type="predicted"/>
<evidence type="ECO:0000313" key="1">
    <source>
        <dbReference type="EMBL" id="GMI86177.1"/>
    </source>
</evidence>
<keyword evidence="2" id="KW-1185">Reference proteome</keyword>
<protein>
    <submittedName>
        <fullName evidence="1">Uncharacterized protein</fullName>
    </submittedName>
</protein>
<name>A0A9W7M1M5_HIBTR</name>
<dbReference type="AlphaFoldDB" id="A0A9W7M1M5"/>
<organism evidence="1 2">
    <name type="scientific">Hibiscus trionum</name>
    <name type="common">Flower of an hour</name>
    <dbReference type="NCBI Taxonomy" id="183268"/>
    <lineage>
        <taxon>Eukaryota</taxon>
        <taxon>Viridiplantae</taxon>
        <taxon>Streptophyta</taxon>
        <taxon>Embryophyta</taxon>
        <taxon>Tracheophyta</taxon>
        <taxon>Spermatophyta</taxon>
        <taxon>Magnoliopsida</taxon>
        <taxon>eudicotyledons</taxon>
        <taxon>Gunneridae</taxon>
        <taxon>Pentapetalae</taxon>
        <taxon>rosids</taxon>
        <taxon>malvids</taxon>
        <taxon>Malvales</taxon>
        <taxon>Malvaceae</taxon>
        <taxon>Malvoideae</taxon>
        <taxon>Hibiscus</taxon>
    </lineage>
</organism>
<reference evidence="1" key="1">
    <citation type="submission" date="2023-05" db="EMBL/GenBank/DDBJ databases">
        <title>Genome and transcriptome analyses reveal genes involved in the formation of fine ridges on petal epidermal cells in Hibiscus trionum.</title>
        <authorList>
            <person name="Koshimizu S."/>
            <person name="Masuda S."/>
            <person name="Ishii T."/>
            <person name="Shirasu K."/>
            <person name="Hoshino A."/>
            <person name="Arita M."/>
        </authorList>
    </citation>
    <scope>NUCLEOTIDE SEQUENCE</scope>
    <source>
        <strain evidence="1">Hamamatsu line</strain>
    </source>
</reference>
<evidence type="ECO:0000313" key="2">
    <source>
        <dbReference type="Proteomes" id="UP001165190"/>
    </source>
</evidence>
<dbReference type="EMBL" id="BSYR01000021">
    <property type="protein sequence ID" value="GMI86177.1"/>
    <property type="molecule type" value="Genomic_DNA"/>
</dbReference>